<dbReference type="EMBL" id="JAWRVE010000001">
    <property type="protein sequence ID" value="KAL1884094.1"/>
    <property type="molecule type" value="Genomic_DNA"/>
</dbReference>
<feature type="compositionally biased region" description="Acidic residues" evidence="1">
    <location>
        <begin position="192"/>
        <end position="201"/>
    </location>
</feature>
<dbReference type="Proteomes" id="UP001583177">
    <property type="component" value="Unassembled WGS sequence"/>
</dbReference>
<evidence type="ECO:0000313" key="2">
    <source>
        <dbReference type="EMBL" id="KAL1884094.1"/>
    </source>
</evidence>
<evidence type="ECO:0000256" key="1">
    <source>
        <dbReference type="SAM" id="MobiDB-lite"/>
    </source>
</evidence>
<proteinExistence type="predicted"/>
<sequence>MAAAANAFALPYVIRARSRSSKQLWAKLAHPAITQGLQGILAVIMATLYTTYIAPGVPRDCGLAKKWQRLFQVKDAQSVKAIQDAFECCGFRSVKDMAWPFLPTEVTCAQRFDRQLPCEVPWTSAMQTSAGVELGIVVVVAVLQIASLVFPQQFAGRFQESSWRRFFGGRRPHSSDYGPSSSRPLITNGDTPAEEVDEEVGSESQTNGYRYGTLDERNGDGPRIEPSGLRQDGSEWRDE</sequence>
<evidence type="ECO:0000313" key="3">
    <source>
        <dbReference type="Proteomes" id="UP001583177"/>
    </source>
</evidence>
<gene>
    <name evidence="2" type="ORF">Daus18300_000205</name>
</gene>
<evidence type="ECO:0008006" key="4">
    <source>
        <dbReference type="Google" id="ProtNLM"/>
    </source>
</evidence>
<feature type="compositionally biased region" description="Basic and acidic residues" evidence="1">
    <location>
        <begin position="213"/>
        <end position="223"/>
    </location>
</feature>
<comment type="caution">
    <text evidence="2">The sequence shown here is derived from an EMBL/GenBank/DDBJ whole genome shotgun (WGS) entry which is preliminary data.</text>
</comment>
<accession>A0ABR3Y736</accession>
<protein>
    <recommendedName>
        <fullName evidence="4">Tetraspanin Tsp3</fullName>
    </recommendedName>
</protein>
<reference evidence="2 3" key="1">
    <citation type="journal article" date="2024" name="IMA Fungus">
        <title>IMA Genome - F19 : A genome assembly and annotation guide to empower mycologists, including annotated draft genome sequences of Ceratocystis pirilliformis, Diaporthe australafricana, Fusarium ophioides, Paecilomyces lecythidis, and Sporothrix stenoceras.</title>
        <authorList>
            <person name="Aylward J."/>
            <person name="Wilson A.M."/>
            <person name="Visagie C.M."/>
            <person name="Spraker J."/>
            <person name="Barnes I."/>
            <person name="Buitendag C."/>
            <person name="Ceriani C."/>
            <person name="Del Mar Angel L."/>
            <person name="du Plessis D."/>
            <person name="Fuchs T."/>
            <person name="Gasser K."/>
            <person name="Kramer D."/>
            <person name="Li W."/>
            <person name="Munsamy K."/>
            <person name="Piso A."/>
            <person name="Price J.L."/>
            <person name="Sonnekus B."/>
            <person name="Thomas C."/>
            <person name="van der Nest A."/>
            <person name="van Dijk A."/>
            <person name="van Heerden A."/>
            <person name="van Vuuren N."/>
            <person name="Yilmaz N."/>
            <person name="Duong T.A."/>
            <person name="van der Merwe N.A."/>
            <person name="Wingfield M.J."/>
            <person name="Wingfield B.D."/>
        </authorList>
    </citation>
    <scope>NUCLEOTIDE SEQUENCE [LARGE SCALE GENOMIC DNA]</scope>
    <source>
        <strain evidence="2 3">CMW 18300</strain>
    </source>
</reference>
<feature type="region of interest" description="Disordered" evidence="1">
    <location>
        <begin position="172"/>
        <end position="239"/>
    </location>
</feature>
<feature type="compositionally biased region" description="Polar residues" evidence="1">
    <location>
        <begin position="177"/>
        <end position="190"/>
    </location>
</feature>
<name>A0ABR3Y736_9PEZI</name>
<keyword evidence="3" id="KW-1185">Reference proteome</keyword>
<organism evidence="2 3">
    <name type="scientific">Diaporthe australafricana</name>
    <dbReference type="NCBI Taxonomy" id="127596"/>
    <lineage>
        <taxon>Eukaryota</taxon>
        <taxon>Fungi</taxon>
        <taxon>Dikarya</taxon>
        <taxon>Ascomycota</taxon>
        <taxon>Pezizomycotina</taxon>
        <taxon>Sordariomycetes</taxon>
        <taxon>Sordariomycetidae</taxon>
        <taxon>Diaporthales</taxon>
        <taxon>Diaporthaceae</taxon>
        <taxon>Diaporthe</taxon>
    </lineage>
</organism>